<dbReference type="EMBL" id="CAUJNA010002713">
    <property type="protein sequence ID" value="CAJ1394008.1"/>
    <property type="molecule type" value="Genomic_DNA"/>
</dbReference>
<dbReference type="Proteomes" id="UP001178507">
    <property type="component" value="Unassembled WGS sequence"/>
</dbReference>
<dbReference type="AlphaFoldDB" id="A0AA36IU38"/>
<sequence>MPELRQLMDRASPKATLKKACTVQLLSDDPVLPYRPEGTIELQLEASEAAEAWPLVPELLQALWQPAEGDDQPSCMVLLCCFTAPPWRNFEARRRFAAGLRGIDDHFGALCALQSAFLGHAQSGRELLAQLLTESLGTSLAMLVLFRAKRCGSHGGQRCGQRAKMRRVMRRWMHGRSSVFEDGVVTATR</sequence>
<keyword evidence="2" id="KW-1185">Reference proteome</keyword>
<name>A0AA36IU38_9DINO</name>
<proteinExistence type="predicted"/>
<organism evidence="1 2">
    <name type="scientific">Effrenium voratum</name>
    <dbReference type="NCBI Taxonomy" id="2562239"/>
    <lineage>
        <taxon>Eukaryota</taxon>
        <taxon>Sar</taxon>
        <taxon>Alveolata</taxon>
        <taxon>Dinophyceae</taxon>
        <taxon>Suessiales</taxon>
        <taxon>Symbiodiniaceae</taxon>
        <taxon>Effrenium</taxon>
    </lineage>
</organism>
<comment type="caution">
    <text evidence="1">The sequence shown here is derived from an EMBL/GenBank/DDBJ whole genome shotgun (WGS) entry which is preliminary data.</text>
</comment>
<protein>
    <submittedName>
        <fullName evidence="1">Uncharacterized protein</fullName>
    </submittedName>
</protein>
<evidence type="ECO:0000313" key="1">
    <source>
        <dbReference type="EMBL" id="CAJ1394008.1"/>
    </source>
</evidence>
<gene>
    <name evidence="1" type="ORF">EVOR1521_LOCUS18753</name>
</gene>
<evidence type="ECO:0000313" key="2">
    <source>
        <dbReference type="Proteomes" id="UP001178507"/>
    </source>
</evidence>
<accession>A0AA36IU38</accession>
<reference evidence="1" key="1">
    <citation type="submission" date="2023-08" db="EMBL/GenBank/DDBJ databases">
        <authorList>
            <person name="Chen Y."/>
            <person name="Shah S."/>
            <person name="Dougan E. K."/>
            <person name="Thang M."/>
            <person name="Chan C."/>
        </authorList>
    </citation>
    <scope>NUCLEOTIDE SEQUENCE</scope>
</reference>